<gene>
    <name evidence="2" type="primary">Csn1s1</name>
</gene>
<accession>A0AC58JX34</accession>
<reference evidence="2" key="1">
    <citation type="submission" date="2025-08" db="UniProtKB">
        <authorList>
            <consortium name="RefSeq"/>
        </authorList>
    </citation>
    <scope>IDENTIFICATION</scope>
</reference>
<dbReference type="Proteomes" id="UP001732720">
    <property type="component" value="Chromosome 9"/>
</dbReference>
<name>A0AC58JX34_CASCN</name>
<keyword evidence="1" id="KW-1185">Reference proteome</keyword>
<evidence type="ECO:0000313" key="1">
    <source>
        <dbReference type="Proteomes" id="UP001732720"/>
    </source>
</evidence>
<sequence>MKLLILICLVAVAFARPKLLRYPALLQNQADSSEEFINDLNTQRELQREKQSEEIKETRDESTEEQVVADSEQRESSSSSSSEEDVPNSTEQKIISKEDMSYQRYLEQLLRQIKYNQLQMVIFYLL</sequence>
<protein>
    <submittedName>
        <fullName evidence="2">Alpha-S1-casein</fullName>
    </submittedName>
</protein>
<evidence type="ECO:0000313" key="2">
    <source>
        <dbReference type="RefSeq" id="XP_073897235.1"/>
    </source>
</evidence>
<proteinExistence type="predicted"/>
<dbReference type="RefSeq" id="XP_073897235.1">
    <property type="nucleotide sequence ID" value="XM_074041134.1"/>
</dbReference>
<organism evidence="1 2">
    <name type="scientific">Castor canadensis</name>
    <name type="common">American beaver</name>
    <dbReference type="NCBI Taxonomy" id="51338"/>
    <lineage>
        <taxon>Eukaryota</taxon>
        <taxon>Metazoa</taxon>
        <taxon>Chordata</taxon>
        <taxon>Craniata</taxon>
        <taxon>Vertebrata</taxon>
        <taxon>Euteleostomi</taxon>
        <taxon>Mammalia</taxon>
        <taxon>Eutheria</taxon>
        <taxon>Euarchontoglires</taxon>
        <taxon>Glires</taxon>
        <taxon>Rodentia</taxon>
        <taxon>Castorimorpha</taxon>
        <taxon>Castoridae</taxon>
        <taxon>Castor</taxon>
    </lineage>
</organism>